<sequence>MITGLLKYEDKNCVFKLKSFTLEIEEIENRDKIFIDDIDYLFNPDNSKNSNVPNLLIGNDFDNGKEIHFNVTDIIKTGAKTHSASLYSYIIFEQEETSYDGIQIHADELNWFHNIKQSYSFMHSPDTGQSELKMESFENTEKQFEFNIEGQTIQGSLNISRTYSHVSTMPIKLQTELNLYFKPTNEFELVERLANVTYSFLKFITYRKNINFKHLILKKKNEEGKYRKVGRLYIKDLQSHHTEEKKVLQERLIDFPLLEEHLGQLFEKLAENDIYITHIPETSLDQNIITPSRVIMITAGFEWQFRFTYKELSRVSEDKYKDQRQEILAFLEEKIEENTGKKKKYFKSYRNLLLRSNMTLSDKINWALNEFSNELNLFIRQLYNLNGVTEVKYSDISARIQTQRNNIAHGNIDEEFDSYVIMDLIVLEWLYYAMVLSDVGISRANVRSAINKLFNRRFAL</sequence>
<evidence type="ECO:0000313" key="1">
    <source>
        <dbReference type="EMBL" id="PXW87939.1"/>
    </source>
</evidence>
<protein>
    <recommendedName>
        <fullName evidence="3">ApeA N-terminal domain-containing protein</fullName>
    </recommendedName>
</protein>
<accession>A0A2V3WGJ6</accession>
<dbReference type="RefSeq" id="WP_110394767.1">
    <property type="nucleotide sequence ID" value="NZ_JBHUHB010000001.1"/>
</dbReference>
<dbReference type="AlphaFoldDB" id="A0A2V3WGJ6"/>
<evidence type="ECO:0000313" key="2">
    <source>
        <dbReference type="Proteomes" id="UP000247978"/>
    </source>
</evidence>
<dbReference type="Proteomes" id="UP000247978">
    <property type="component" value="Unassembled WGS sequence"/>
</dbReference>
<evidence type="ECO:0008006" key="3">
    <source>
        <dbReference type="Google" id="ProtNLM"/>
    </source>
</evidence>
<organism evidence="1 2">
    <name type="scientific">Pseudogracilibacillus auburnensis</name>
    <dbReference type="NCBI Taxonomy" id="1494959"/>
    <lineage>
        <taxon>Bacteria</taxon>
        <taxon>Bacillati</taxon>
        <taxon>Bacillota</taxon>
        <taxon>Bacilli</taxon>
        <taxon>Bacillales</taxon>
        <taxon>Bacillaceae</taxon>
        <taxon>Pseudogracilibacillus</taxon>
    </lineage>
</organism>
<dbReference type="EMBL" id="QJJQ01000004">
    <property type="protein sequence ID" value="PXW87939.1"/>
    <property type="molecule type" value="Genomic_DNA"/>
</dbReference>
<gene>
    <name evidence="1" type="ORF">DFR56_10489</name>
</gene>
<name>A0A2V3WGJ6_9BACI</name>
<reference evidence="1 2" key="1">
    <citation type="submission" date="2018-05" db="EMBL/GenBank/DDBJ databases">
        <title>Genomic Encyclopedia of Type Strains, Phase IV (KMG-IV): sequencing the most valuable type-strain genomes for metagenomic binning, comparative biology and taxonomic classification.</title>
        <authorList>
            <person name="Goeker M."/>
        </authorList>
    </citation>
    <scope>NUCLEOTIDE SEQUENCE [LARGE SCALE GENOMIC DNA]</scope>
    <source>
        <strain evidence="1 2">DSM 28556</strain>
    </source>
</reference>
<comment type="caution">
    <text evidence="1">The sequence shown here is derived from an EMBL/GenBank/DDBJ whole genome shotgun (WGS) entry which is preliminary data.</text>
</comment>
<dbReference type="OrthoDB" id="2206756at2"/>
<keyword evidence="2" id="KW-1185">Reference proteome</keyword>
<proteinExistence type="predicted"/>